<evidence type="ECO:0000313" key="1">
    <source>
        <dbReference type="EMBL" id="CUH83413.1"/>
    </source>
</evidence>
<sequence length="113" mass="12501">MRLGPGLLYEGRTLQGARPKMADFCSATMAEFYSAVDSRVADWQLALPNDVSIPISQVEEITRNARFNAELFACLCAGIVERKCADTRCNDEKLELFLSLIKERGALAPGSMR</sequence>
<dbReference type="AlphaFoldDB" id="A0A0P1GMJ3"/>
<proteinExistence type="predicted"/>
<organism evidence="1 2">
    <name type="scientific">Thalassovita mediterranea</name>
    <dbReference type="NCBI Taxonomy" id="340021"/>
    <lineage>
        <taxon>Bacteria</taxon>
        <taxon>Pseudomonadati</taxon>
        <taxon>Pseudomonadota</taxon>
        <taxon>Alphaproteobacteria</taxon>
        <taxon>Rhodobacterales</taxon>
        <taxon>Roseobacteraceae</taxon>
        <taxon>Thalassovita</taxon>
    </lineage>
</organism>
<name>A0A0P1GMJ3_9RHOB</name>
<keyword evidence="2" id="KW-1185">Reference proteome</keyword>
<accession>A0A0P1GMJ3</accession>
<reference evidence="1 2" key="1">
    <citation type="submission" date="2015-09" db="EMBL/GenBank/DDBJ databases">
        <authorList>
            <consortium name="Swine Surveillance"/>
        </authorList>
    </citation>
    <scope>NUCLEOTIDE SEQUENCE [LARGE SCALE GENOMIC DNA]</scope>
    <source>
        <strain evidence="1 2">CECT 8383</strain>
    </source>
</reference>
<evidence type="ECO:0000313" key="2">
    <source>
        <dbReference type="Proteomes" id="UP000051681"/>
    </source>
</evidence>
<dbReference type="EMBL" id="CYSF01000004">
    <property type="protein sequence ID" value="CUH83413.1"/>
    <property type="molecule type" value="Genomic_DNA"/>
</dbReference>
<gene>
    <name evidence="1" type="ORF">TM5383_00601</name>
</gene>
<dbReference type="Proteomes" id="UP000051681">
    <property type="component" value="Unassembled WGS sequence"/>
</dbReference>
<protein>
    <submittedName>
        <fullName evidence="1">Uncharacterized protein</fullName>
    </submittedName>
</protein>